<evidence type="ECO:0000313" key="5">
    <source>
        <dbReference type="Proteomes" id="UP000262825"/>
    </source>
</evidence>
<evidence type="ECO:0000256" key="2">
    <source>
        <dbReference type="ARBA" id="ARBA00022737"/>
    </source>
</evidence>
<keyword evidence="5" id="KW-1185">Reference proteome</keyword>
<keyword evidence="2" id="KW-0677">Repeat</keyword>
<dbReference type="InterPro" id="IPR036322">
    <property type="entry name" value="WD40_repeat_dom_sf"/>
</dbReference>
<dbReference type="Gene3D" id="2.130.10.10">
    <property type="entry name" value="YVTN repeat-like/Quinoprotein amine dehydrogenase"/>
    <property type="match status" value="1"/>
</dbReference>
<dbReference type="Proteomes" id="UP000262825">
    <property type="component" value="Unassembled WGS sequence"/>
</dbReference>
<gene>
    <name evidence="4" type="ORF">SCODWIG_03690</name>
</gene>
<dbReference type="GO" id="GO:0005634">
    <property type="term" value="C:nucleus"/>
    <property type="evidence" value="ECO:0007669"/>
    <property type="project" value="TreeGrafter"/>
</dbReference>
<dbReference type="InterPro" id="IPR019775">
    <property type="entry name" value="WD40_repeat_CS"/>
</dbReference>
<accession>A0A376BBH2</accession>
<dbReference type="InterPro" id="IPR001680">
    <property type="entry name" value="WD40_rpt"/>
</dbReference>
<organism evidence="4 5">
    <name type="scientific">Saccharomycodes ludwigii</name>
    <dbReference type="NCBI Taxonomy" id="36035"/>
    <lineage>
        <taxon>Eukaryota</taxon>
        <taxon>Fungi</taxon>
        <taxon>Dikarya</taxon>
        <taxon>Ascomycota</taxon>
        <taxon>Saccharomycotina</taxon>
        <taxon>Saccharomycetes</taxon>
        <taxon>Saccharomycodales</taxon>
        <taxon>Saccharomycodaceae</taxon>
        <taxon>Saccharomycodes</taxon>
    </lineage>
</organism>
<dbReference type="AlphaFoldDB" id="A0A376BBH2"/>
<dbReference type="PROSITE" id="PS00678">
    <property type="entry name" value="WD_REPEATS_1"/>
    <property type="match status" value="1"/>
</dbReference>
<dbReference type="SMART" id="SM00320">
    <property type="entry name" value="WD40"/>
    <property type="match status" value="2"/>
</dbReference>
<dbReference type="VEuPathDB" id="FungiDB:SCODWIG_03690"/>
<protein>
    <submittedName>
        <fullName evidence="4">Related to Antiviral protein SKI8</fullName>
    </submittedName>
</protein>
<dbReference type="InterPro" id="IPR051510">
    <property type="entry name" value="SKI8"/>
</dbReference>
<dbReference type="PANTHER" id="PTHR44090:SF1">
    <property type="entry name" value="SUPERKILLER COMPLEX PROTEIN 8"/>
    <property type="match status" value="1"/>
</dbReference>
<keyword evidence="1 3" id="KW-0853">WD repeat</keyword>
<sequence length="464" mass="51169">MSKLYIPTTNAGLAHDADIFDLQVTIPYTITCSGDGYIKLWKNKLLEGQLPQDFCYKQFVSKMGVHHLSYLHTIEPNTTLETFIISCVSFDGKLHLYQFDLKTLVFKNLGKDCAPIFGQLSFWSVNLVEQNGIYDASNANNNISHKLLATTVNGEIYSWDLKIKSPEQNGTETALTALDQVITIQNHIDVFDAVTTEIEENSDTKGTISTGTIFNNSMSGNFPLCLSHNISNEMVAVGYNNGILLLLELNTLKPVFQLQISSYPIRSLSFAPQPVLLEGHNNTDISGNYGRKDKSKNDTLLAVSHDMGSYGRLSLVSTKYGEHICDLSIPSHSSTALGTNNNSSGSANIVAFAHESWCLSCCFNETGKYLVSGGLDGKLRVWDVDKRERVSTLHCSNLDIEDDNKIMKVEKETGKNLSGSVALGVLSVKFINKDVRNNTSNEGLCCVCIDRGIRWYREAGSGTI</sequence>
<dbReference type="InterPro" id="IPR015943">
    <property type="entry name" value="WD40/YVTN_repeat-like_dom_sf"/>
</dbReference>
<dbReference type="Pfam" id="PF00400">
    <property type="entry name" value="WD40"/>
    <property type="match status" value="1"/>
</dbReference>
<evidence type="ECO:0000256" key="3">
    <source>
        <dbReference type="PROSITE-ProRule" id="PRU00221"/>
    </source>
</evidence>
<proteinExistence type="predicted"/>
<dbReference type="PROSITE" id="PS50082">
    <property type="entry name" value="WD_REPEATS_2"/>
    <property type="match status" value="1"/>
</dbReference>
<dbReference type="PROSITE" id="PS50294">
    <property type="entry name" value="WD_REPEATS_REGION"/>
    <property type="match status" value="1"/>
</dbReference>
<reference evidence="5" key="1">
    <citation type="submission" date="2018-06" db="EMBL/GenBank/DDBJ databases">
        <authorList>
            <person name="Guldener U."/>
        </authorList>
    </citation>
    <scope>NUCLEOTIDE SEQUENCE [LARGE SCALE GENOMIC DNA]</scope>
    <source>
        <strain evidence="5">UTAD17</strain>
    </source>
</reference>
<evidence type="ECO:0000313" key="4">
    <source>
        <dbReference type="EMBL" id="SSD61929.1"/>
    </source>
</evidence>
<name>A0A376BBH2_9ASCO</name>
<feature type="repeat" description="WD" evidence="3">
    <location>
        <begin position="351"/>
        <end position="392"/>
    </location>
</feature>
<dbReference type="EMBL" id="UFAJ01000996">
    <property type="protein sequence ID" value="SSD61929.1"/>
    <property type="molecule type" value="Genomic_DNA"/>
</dbReference>
<evidence type="ECO:0000256" key="1">
    <source>
        <dbReference type="ARBA" id="ARBA00022574"/>
    </source>
</evidence>
<dbReference type="PANTHER" id="PTHR44090">
    <property type="entry name" value="WD REPEAT-CONTAINING PROTEIN 61"/>
    <property type="match status" value="1"/>
</dbReference>
<dbReference type="SUPFAM" id="SSF50978">
    <property type="entry name" value="WD40 repeat-like"/>
    <property type="match status" value="1"/>
</dbReference>
<dbReference type="GO" id="GO:0032991">
    <property type="term" value="C:protein-containing complex"/>
    <property type="evidence" value="ECO:0007669"/>
    <property type="project" value="UniProtKB-ARBA"/>
</dbReference>